<dbReference type="PANTHER" id="PTHR43132">
    <property type="entry name" value="ARSENICAL RESISTANCE OPERON REPRESSOR ARSR-RELATED"/>
    <property type="match status" value="1"/>
</dbReference>
<dbReference type="SMART" id="SM00418">
    <property type="entry name" value="HTH_ARSR"/>
    <property type="match status" value="1"/>
</dbReference>
<name>A0A1H1Z7U9_9ACTN</name>
<dbReference type="Gene3D" id="1.10.10.10">
    <property type="entry name" value="Winged helix-like DNA-binding domain superfamily/Winged helix DNA-binding domain"/>
    <property type="match status" value="1"/>
</dbReference>
<dbReference type="STRING" id="630515.SAMN04489812_5032"/>
<evidence type="ECO:0000256" key="2">
    <source>
        <dbReference type="ARBA" id="ARBA00023125"/>
    </source>
</evidence>
<keyword evidence="6" id="KW-1185">Reference proteome</keyword>
<dbReference type="InterPro" id="IPR001845">
    <property type="entry name" value="HTH_ArsR_DNA-bd_dom"/>
</dbReference>
<keyword evidence="1" id="KW-0805">Transcription regulation</keyword>
<reference evidence="5 6" key="1">
    <citation type="submission" date="2016-10" db="EMBL/GenBank/DDBJ databases">
        <authorList>
            <person name="de Groot N.N."/>
        </authorList>
    </citation>
    <scope>NUCLEOTIDE SEQUENCE [LARGE SCALE GENOMIC DNA]</scope>
    <source>
        <strain evidence="5 6">DSM 21800</strain>
    </source>
</reference>
<evidence type="ECO:0000313" key="5">
    <source>
        <dbReference type="EMBL" id="SDT29592.1"/>
    </source>
</evidence>
<keyword evidence="2" id="KW-0238">DNA-binding</keyword>
<organism evidence="5 6">
    <name type="scientific">Microlunatus soli</name>
    <dbReference type="NCBI Taxonomy" id="630515"/>
    <lineage>
        <taxon>Bacteria</taxon>
        <taxon>Bacillati</taxon>
        <taxon>Actinomycetota</taxon>
        <taxon>Actinomycetes</taxon>
        <taxon>Propionibacteriales</taxon>
        <taxon>Propionibacteriaceae</taxon>
        <taxon>Microlunatus</taxon>
    </lineage>
</organism>
<dbReference type="PANTHER" id="PTHR43132:SF8">
    <property type="entry name" value="HTH-TYPE TRANSCRIPTIONAL REGULATOR KMTR"/>
    <property type="match status" value="1"/>
</dbReference>
<accession>A0A1H1Z7U9</accession>
<dbReference type="GO" id="GO:0003677">
    <property type="term" value="F:DNA binding"/>
    <property type="evidence" value="ECO:0007669"/>
    <property type="project" value="UniProtKB-KW"/>
</dbReference>
<dbReference type="InterPro" id="IPR051011">
    <property type="entry name" value="Metal_resp_trans_reg"/>
</dbReference>
<proteinExistence type="predicted"/>
<dbReference type="AlphaFoldDB" id="A0A1H1Z7U9"/>
<evidence type="ECO:0000259" key="4">
    <source>
        <dbReference type="SMART" id="SM00418"/>
    </source>
</evidence>
<sequence length="334" mass="36376">MLRFHFTADDLARVRMTPGPDPLWEALLSAHLLHRTSRAAPFDRWRRQVVGGLTPKARMLPTLAPPRGYSPDFLTPDLAGSTDLDAAVERVQLTPRRRLRTELELLAAWRRPCGWIQQLSAGDPAVLEALGTGLREYHRSVLAPSWERITGAVEADRARQAAAFLEAGVDGMLAGLHPSIRWTSPVLELTAKADRDIHLAGRGIRLIPSFFCWRDPITLLDPELVPVLVYPVPHPRAGDAAAEADDGRQRLSALLGRTRASTLRALTVSASTSGVARRLGISVASASEHTRVLREAGLIESRRDQGAVRHSLTGLGRSLLAGTEAAEATLVRTA</sequence>
<dbReference type="CDD" id="cd00090">
    <property type="entry name" value="HTH_ARSR"/>
    <property type="match status" value="1"/>
</dbReference>
<dbReference type="InterPro" id="IPR011991">
    <property type="entry name" value="ArsR-like_HTH"/>
</dbReference>
<keyword evidence="3" id="KW-0804">Transcription</keyword>
<protein>
    <submittedName>
        <fullName evidence="5">Helix-turn-helix domain-containing protein</fullName>
    </submittedName>
</protein>
<dbReference type="InterPro" id="IPR036388">
    <property type="entry name" value="WH-like_DNA-bd_sf"/>
</dbReference>
<dbReference type="RefSeq" id="WP_091528677.1">
    <property type="nucleotide sequence ID" value="NZ_LT629772.1"/>
</dbReference>
<dbReference type="OrthoDB" id="3808065at2"/>
<evidence type="ECO:0000256" key="1">
    <source>
        <dbReference type="ARBA" id="ARBA00023015"/>
    </source>
</evidence>
<gene>
    <name evidence="5" type="ORF">SAMN04489812_5032</name>
</gene>
<dbReference type="SUPFAM" id="SSF46785">
    <property type="entry name" value="Winged helix' DNA-binding domain"/>
    <property type="match status" value="1"/>
</dbReference>
<evidence type="ECO:0000313" key="6">
    <source>
        <dbReference type="Proteomes" id="UP000199103"/>
    </source>
</evidence>
<dbReference type="InterPro" id="IPR036390">
    <property type="entry name" value="WH_DNA-bd_sf"/>
</dbReference>
<feature type="domain" description="HTH arsR-type" evidence="4">
    <location>
        <begin position="249"/>
        <end position="321"/>
    </location>
</feature>
<evidence type="ECO:0000256" key="3">
    <source>
        <dbReference type="ARBA" id="ARBA00023163"/>
    </source>
</evidence>
<dbReference type="EMBL" id="LT629772">
    <property type="protein sequence ID" value="SDT29592.1"/>
    <property type="molecule type" value="Genomic_DNA"/>
</dbReference>
<dbReference type="Proteomes" id="UP000199103">
    <property type="component" value="Chromosome I"/>
</dbReference>
<dbReference type="GO" id="GO:0003700">
    <property type="term" value="F:DNA-binding transcription factor activity"/>
    <property type="evidence" value="ECO:0007669"/>
    <property type="project" value="InterPro"/>
</dbReference>